<name>A0A7J7LRI1_9MAGN</name>
<reference evidence="1 2" key="1">
    <citation type="journal article" date="2020" name="IScience">
        <title>Genome Sequencing of the Endangered Kingdonia uniflora (Circaeasteraceae, Ranunculales) Reveals Potential Mechanisms of Evolutionary Specialization.</title>
        <authorList>
            <person name="Sun Y."/>
            <person name="Deng T."/>
            <person name="Zhang A."/>
            <person name="Moore M.J."/>
            <person name="Landis J.B."/>
            <person name="Lin N."/>
            <person name="Zhang H."/>
            <person name="Zhang X."/>
            <person name="Huang J."/>
            <person name="Zhang X."/>
            <person name="Sun H."/>
            <person name="Wang H."/>
        </authorList>
    </citation>
    <scope>NUCLEOTIDE SEQUENCE [LARGE SCALE GENOMIC DNA]</scope>
    <source>
        <strain evidence="1">TB1705</strain>
        <tissue evidence="1">Leaf</tissue>
    </source>
</reference>
<protein>
    <submittedName>
        <fullName evidence="1">Uncharacterized protein</fullName>
    </submittedName>
</protein>
<dbReference type="AlphaFoldDB" id="A0A7J7LRI1"/>
<evidence type="ECO:0000313" key="1">
    <source>
        <dbReference type="EMBL" id="KAF6145160.1"/>
    </source>
</evidence>
<sequence length="206" mass="23821">MRMLSRFVKVDSVRRLGVFAGFLESFEVDIAVDLREHLFEYLGFVEDEEGEIGDVDGYRVECVRLKRLRHQEWARLHDYCPGSPAMAFITDIPVTVAERLINVPSNPFELTASLITLLLFERSVEGYLLLCVDPFSKVYLLLCTDPFSKVYLLLCTDPFSKVYLLLCVDPFLKVYLLLCVDPFSKVYLLSWLRLQEFLEGLDSELK</sequence>
<keyword evidence="2" id="KW-1185">Reference proteome</keyword>
<proteinExistence type="predicted"/>
<evidence type="ECO:0000313" key="2">
    <source>
        <dbReference type="Proteomes" id="UP000541444"/>
    </source>
</evidence>
<comment type="caution">
    <text evidence="1">The sequence shown here is derived from an EMBL/GenBank/DDBJ whole genome shotgun (WGS) entry which is preliminary data.</text>
</comment>
<organism evidence="1 2">
    <name type="scientific">Kingdonia uniflora</name>
    <dbReference type="NCBI Taxonomy" id="39325"/>
    <lineage>
        <taxon>Eukaryota</taxon>
        <taxon>Viridiplantae</taxon>
        <taxon>Streptophyta</taxon>
        <taxon>Embryophyta</taxon>
        <taxon>Tracheophyta</taxon>
        <taxon>Spermatophyta</taxon>
        <taxon>Magnoliopsida</taxon>
        <taxon>Ranunculales</taxon>
        <taxon>Circaeasteraceae</taxon>
        <taxon>Kingdonia</taxon>
    </lineage>
</organism>
<dbReference type="EMBL" id="JACGCM010002085">
    <property type="protein sequence ID" value="KAF6145160.1"/>
    <property type="molecule type" value="Genomic_DNA"/>
</dbReference>
<accession>A0A7J7LRI1</accession>
<gene>
    <name evidence="1" type="ORF">GIB67_020351</name>
</gene>
<dbReference type="Proteomes" id="UP000541444">
    <property type="component" value="Unassembled WGS sequence"/>
</dbReference>